<dbReference type="InterPro" id="IPR050832">
    <property type="entry name" value="Bact_Acetyltransf"/>
</dbReference>
<name>A0ABW4KRN0_9BURK</name>
<dbReference type="CDD" id="cd04301">
    <property type="entry name" value="NAT_SF"/>
    <property type="match status" value="1"/>
</dbReference>
<dbReference type="PROSITE" id="PS51186">
    <property type="entry name" value="GNAT"/>
    <property type="match status" value="1"/>
</dbReference>
<comment type="caution">
    <text evidence="4">The sequence shown here is derived from an EMBL/GenBank/DDBJ whole genome shotgun (WGS) entry which is preliminary data.</text>
</comment>
<evidence type="ECO:0000313" key="5">
    <source>
        <dbReference type="Proteomes" id="UP001597304"/>
    </source>
</evidence>
<dbReference type="EMBL" id="JBHUEJ010000009">
    <property type="protein sequence ID" value="MFD1709752.1"/>
    <property type="molecule type" value="Genomic_DNA"/>
</dbReference>
<evidence type="ECO:0000259" key="3">
    <source>
        <dbReference type="PROSITE" id="PS51186"/>
    </source>
</evidence>
<dbReference type="SUPFAM" id="SSF55729">
    <property type="entry name" value="Acyl-CoA N-acyltransferases (Nat)"/>
    <property type="match status" value="1"/>
</dbReference>
<sequence length="166" mass="18198">MHPDDSPALQVRRVDYTDARDRAALIDLLDAYAQDPMGGGEPLTADVRQRLCDDLAQLPSAASFIAWLGDAPIGLINTIEGYSTFKARPLMNVHDLAVLPAHRARGVGQALLAACQAHARERGCCKLTLEVLSGNQRAQRSYERFGFAPYVLDPAEGHALMMQKWL</sequence>
<dbReference type="PANTHER" id="PTHR43877">
    <property type="entry name" value="AMINOALKYLPHOSPHONATE N-ACETYLTRANSFERASE-RELATED-RELATED"/>
    <property type="match status" value="1"/>
</dbReference>
<feature type="domain" description="N-acetyltransferase" evidence="3">
    <location>
        <begin position="9"/>
        <end position="166"/>
    </location>
</feature>
<dbReference type="InterPro" id="IPR000182">
    <property type="entry name" value="GNAT_dom"/>
</dbReference>
<gene>
    <name evidence="4" type="ORF">ACFSF0_03985</name>
</gene>
<protein>
    <submittedName>
        <fullName evidence="4">GNAT family N-acetyltransferase</fullName>
    </submittedName>
</protein>
<dbReference type="RefSeq" id="WP_147913817.1">
    <property type="nucleotide sequence ID" value="NZ_JBHUEJ010000009.1"/>
</dbReference>
<proteinExistence type="predicted"/>
<evidence type="ECO:0000256" key="2">
    <source>
        <dbReference type="ARBA" id="ARBA00023315"/>
    </source>
</evidence>
<reference evidence="5" key="1">
    <citation type="journal article" date="2019" name="Int. J. Syst. Evol. Microbiol.">
        <title>The Global Catalogue of Microorganisms (GCM) 10K type strain sequencing project: providing services to taxonomists for standard genome sequencing and annotation.</title>
        <authorList>
            <consortium name="The Broad Institute Genomics Platform"/>
            <consortium name="The Broad Institute Genome Sequencing Center for Infectious Disease"/>
            <person name="Wu L."/>
            <person name="Ma J."/>
        </authorList>
    </citation>
    <scope>NUCLEOTIDE SEQUENCE [LARGE SCALE GENOMIC DNA]</scope>
    <source>
        <strain evidence="5">LMG 29247</strain>
    </source>
</reference>
<dbReference type="Gene3D" id="3.40.630.30">
    <property type="match status" value="1"/>
</dbReference>
<evidence type="ECO:0000256" key="1">
    <source>
        <dbReference type="ARBA" id="ARBA00022679"/>
    </source>
</evidence>
<keyword evidence="1" id="KW-0808">Transferase</keyword>
<keyword evidence="5" id="KW-1185">Reference proteome</keyword>
<dbReference type="Proteomes" id="UP001597304">
    <property type="component" value="Unassembled WGS sequence"/>
</dbReference>
<accession>A0ABW4KRN0</accession>
<dbReference type="InterPro" id="IPR016181">
    <property type="entry name" value="Acyl_CoA_acyltransferase"/>
</dbReference>
<keyword evidence="2" id="KW-0012">Acyltransferase</keyword>
<evidence type="ECO:0000313" key="4">
    <source>
        <dbReference type="EMBL" id="MFD1709752.1"/>
    </source>
</evidence>
<organism evidence="4 5">
    <name type="scientific">Ottowia flava</name>
    <dbReference type="NCBI Taxonomy" id="2675430"/>
    <lineage>
        <taxon>Bacteria</taxon>
        <taxon>Pseudomonadati</taxon>
        <taxon>Pseudomonadota</taxon>
        <taxon>Betaproteobacteria</taxon>
        <taxon>Burkholderiales</taxon>
        <taxon>Comamonadaceae</taxon>
        <taxon>Ottowia</taxon>
    </lineage>
</organism>
<dbReference type="Pfam" id="PF00583">
    <property type="entry name" value="Acetyltransf_1"/>
    <property type="match status" value="1"/>
</dbReference>